<feature type="compositionally biased region" description="Basic residues" evidence="2">
    <location>
        <begin position="1"/>
        <end position="10"/>
    </location>
</feature>
<dbReference type="GO" id="GO:0007059">
    <property type="term" value="P:chromosome segregation"/>
    <property type="evidence" value="ECO:0007669"/>
    <property type="project" value="TreeGrafter"/>
</dbReference>
<dbReference type="SMART" id="SM00470">
    <property type="entry name" value="ParB"/>
    <property type="match status" value="1"/>
</dbReference>
<organism evidence="4 5">
    <name type="scientific">Roseivivax marinus</name>
    <dbReference type="NCBI Taxonomy" id="1379903"/>
    <lineage>
        <taxon>Bacteria</taxon>
        <taxon>Pseudomonadati</taxon>
        <taxon>Pseudomonadota</taxon>
        <taxon>Alphaproteobacteria</taxon>
        <taxon>Rhodobacterales</taxon>
        <taxon>Roseobacteraceae</taxon>
        <taxon>Roseivivax</taxon>
    </lineage>
</organism>
<dbReference type="InterPro" id="IPR004437">
    <property type="entry name" value="ParB/RepB/Spo0J"/>
</dbReference>
<reference evidence="4 5" key="1">
    <citation type="journal article" date="2014" name="Antonie Van Leeuwenhoek">
        <title>Roseivivax atlanticus sp. nov., isolated from surface seawater of the Atlantic Ocean.</title>
        <authorList>
            <person name="Li G."/>
            <person name="Lai Q."/>
            <person name="Liu X."/>
            <person name="Sun F."/>
            <person name="Shao Z."/>
        </authorList>
    </citation>
    <scope>NUCLEOTIDE SEQUENCE [LARGE SCALE GENOMIC DNA]</scope>
    <source>
        <strain evidence="4 5">22II-s10s</strain>
    </source>
</reference>
<dbReference type="Pfam" id="PF07506">
    <property type="entry name" value="RepB"/>
    <property type="match status" value="1"/>
</dbReference>
<gene>
    <name evidence="4" type="ORF">ATO8_17115</name>
</gene>
<protein>
    <submittedName>
        <fullName evidence="4">ParB-like partition protein</fullName>
    </submittedName>
</protein>
<name>W4HF90_9RHOB</name>
<feature type="domain" description="ParB-like N-terminal" evidence="3">
    <location>
        <begin position="68"/>
        <end position="160"/>
    </location>
</feature>
<accession>W4HF90</accession>
<dbReference type="CDD" id="cd16405">
    <property type="entry name" value="RepB_like_N"/>
    <property type="match status" value="1"/>
</dbReference>
<feature type="compositionally biased region" description="Basic and acidic residues" evidence="2">
    <location>
        <begin position="18"/>
        <end position="37"/>
    </location>
</feature>
<dbReference type="PANTHER" id="PTHR33375">
    <property type="entry name" value="CHROMOSOME-PARTITIONING PROTEIN PARB-RELATED"/>
    <property type="match status" value="1"/>
</dbReference>
<evidence type="ECO:0000256" key="1">
    <source>
        <dbReference type="ARBA" id="ARBA00006295"/>
    </source>
</evidence>
<dbReference type="Pfam" id="PF02195">
    <property type="entry name" value="ParB_N"/>
    <property type="match status" value="1"/>
</dbReference>
<dbReference type="Proteomes" id="UP000019063">
    <property type="component" value="Unassembled WGS sequence"/>
</dbReference>
<dbReference type="SUPFAM" id="SSF110849">
    <property type="entry name" value="ParB/Sulfiredoxin"/>
    <property type="match status" value="1"/>
</dbReference>
<sequence length="337" mass="36968">MGARGMKHRTTLMANLKSLEEKRAAAETGKPEPEERASPAPSTAQNRMSGAVGAVASTMARLEERSVREIPAHEVAASRFSDRLDIEDSLDELIASIRENGQQIPILVRHLESPRDGALYEVVYGRRRLAAAKALDRPVRAHVTRFDEREAVIAQGLENAARLETSFIERARFARQLEIAGYDGPTIRQTLNIDAPMLSRMLSVIRVVPETVIVAIGPAHGAGRRTWETLRKTLEAHPLPEDDILAAMPAEADSATRLKGLVEAVTARARAPQAPRRPKAADTPDQTIGSGRLRLKRTPSRVVLNGSDAEARAFLDHLETSLPELFDAWKARNGSDK</sequence>
<dbReference type="GO" id="GO:0005694">
    <property type="term" value="C:chromosome"/>
    <property type="evidence" value="ECO:0007669"/>
    <property type="project" value="TreeGrafter"/>
</dbReference>
<dbReference type="InterPro" id="IPR036086">
    <property type="entry name" value="ParB/Sulfiredoxin_sf"/>
</dbReference>
<dbReference type="eggNOG" id="COG1475">
    <property type="taxonomic scope" value="Bacteria"/>
</dbReference>
<comment type="caution">
    <text evidence="4">The sequence shown here is derived from an EMBL/GenBank/DDBJ whole genome shotgun (WGS) entry which is preliminary data.</text>
</comment>
<evidence type="ECO:0000313" key="5">
    <source>
        <dbReference type="Proteomes" id="UP000019063"/>
    </source>
</evidence>
<dbReference type="GO" id="GO:0003677">
    <property type="term" value="F:DNA binding"/>
    <property type="evidence" value="ECO:0007669"/>
    <property type="project" value="InterPro"/>
</dbReference>
<dbReference type="InterPro" id="IPR003115">
    <property type="entry name" value="ParB_N"/>
</dbReference>
<evidence type="ECO:0000313" key="4">
    <source>
        <dbReference type="EMBL" id="ETW11412.1"/>
    </source>
</evidence>
<dbReference type="InterPro" id="IPR017819">
    <property type="entry name" value="Plasmid_partition_RepB"/>
</dbReference>
<dbReference type="EMBL" id="AQQW01000012">
    <property type="protein sequence ID" value="ETW11412.1"/>
    <property type="molecule type" value="Genomic_DNA"/>
</dbReference>
<feature type="region of interest" description="Disordered" evidence="2">
    <location>
        <begin position="268"/>
        <end position="291"/>
    </location>
</feature>
<dbReference type="STRING" id="1379903.ATO8_17115"/>
<feature type="region of interest" description="Disordered" evidence="2">
    <location>
        <begin position="1"/>
        <end position="51"/>
    </location>
</feature>
<keyword evidence="5" id="KW-1185">Reference proteome</keyword>
<dbReference type="PANTHER" id="PTHR33375:SF1">
    <property type="entry name" value="CHROMOSOME-PARTITIONING PROTEIN PARB-RELATED"/>
    <property type="match status" value="1"/>
</dbReference>
<dbReference type="Gene3D" id="3.90.1530.30">
    <property type="match status" value="1"/>
</dbReference>
<dbReference type="NCBIfam" id="TIGR03454">
    <property type="entry name" value="partition_RepB"/>
    <property type="match status" value="1"/>
</dbReference>
<proteinExistence type="inferred from homology"/>
<dbReference type="AlphaFoldDB" id="W4HF90"/>
<dbReference type="InterPro" id="IPR011111">
    <property type="entry name" value="Plasmid_RepB"/>
</dbReference>
<dbReference type="InterPro" id="IPR037972">
    <property type="entry name" value="RepB_N"/>
</dbReference>
<evidence type="ECO:0000259" key="3">
    <source>
        <dbReference type="SMART" id="SM00470"/>
    </source>
</evidence>
<evidence type="ECO:0000256" key="2">
    <source>
        <dbReference type="SAM" id="MobiDB-lite"/>
    </source>
</evidence>
<dbReference type="InterPro" id="IPR050336">
    <property type="entry name" value="Chromosome_partition/occlusion"/>
</dbReference>
<dbReference type="NCBIfam" id="TIGR00180">
    <property type="entry name" value="parB_part"/>
    <property type="match status" value="1"/>
</dbReference>
<comment type="similarity">
    <text evidence="1">Belongs to the ParB family.</text>
</comment>